<accession>A0A9P8I7H0</accession>
<name>A0A9P8I7H0_9PEZI</name>
<organism evidence="2 3">
    <name type="scientific">Glutinoglossum americanum</name>
    <dbReference type="NCBI Taxonomy" id="1670608"/>
    <lineage>
        <taxon>Eukaryota</taxon>
        <taxon>Fungi</taxon>
        <taxon>Dikarya</taxon>
        <taxon>Ascomycota</taxon>
        <taxon>Pezizomycotina</taxon>
        <taxon>Geoglossomycetes</taxon>
        <taxon>Geoglossales</taxon>
        <taxon>Geoglossaceae</taxon>
        <taxon>Glutinoglossum</taxon>
    </lineage>
</organism>
<sequence>MFGTGAEVGCTSCSFLIDGWSFPWYLSLDNSLDYDFHVALDKVAAPVEYNFKDKEMLGKECIDRNLKGKRGRASEFIRVSLILHRLGARMEDRRLLGSRTTGSTPTIELDEDGQSRKEV</sequence>
<keyword evidence="3" id="KW-1185">Reference proteome</keyword>
<dbReference type="EMBL" id="JAGHQL010000181">
    <property type="protein sequence ID" value="KAH0536771.1"/>
    <property type="molecule type" value="Genomic_DNA"/>
</dbReference>
<dbReference type="AlphaFoldDB" id="A0A9P8I7H0"/>
<proteinExistence type="predicted"/>
<feature type="region of interest" description="Disordered" evidence="1">
    <location>
        <begin position="96"/>
        <end position="119"/>
    </location>
</feature>
<protein>
    <submittedName>
        <fullName evidence="2">Uncharacterized protein</fullName>
    </submittedName>
</protein>
<evidence type="ECO:0000313" key="3">
    <source>
        <dbReference type="Proteomes" id="UP000698800"/>
    </source>
</evidence>
<gene>
    <name evidence="2" type="ORF">FGG08_006374</name>
</gene>
<dbReference type="Proteomes" id="UP000698800">
    <property type="component" value="Unassembled WGS sequence"/>
</dbReference>
<evidence type="ECO:0000313" key="2">
    <source>
        <dbReference type="EMBL" id="KAH0536771.1"/>
    </source>
</evidence>
<evidence type="ECO:0000256" key="1">
    <source>
        <dbReference type="SAM" id="MobiDB-lite"/>
    </source>
</evidence>
<comment type="caution">
    <text evidence="2">The sequence shown here is derived from an EMBL/GenBank/DDBJ whole genome shotgun (WGS) entry which is preliminary data.</text>
</comment>
<reference evidence="2" key="1">
    <citation type="submission" date="2021-03" db="EMBL/GenBank/DDBJ databases">
        <title>Comparative genomics and phylogenomic investigation of the class Geoglossomycetes provide insights into ecological specialization and systematics.</title>
        <authorList>
            <person name="Melie T."/>
            <person name="Pirro S."/>
            <person name="Miller A.N."/>
            <person name="Quandt A."/>
        </authorList>
    </citation>
    <scope>NUCLEOTIDE SEQUENCE</scope>
    <source>
        <strain evidence="2">GBOQ0MN5Z8</strain>
    </source>
</reference>